<dbReference type="FunFam" id="3.40.50.300:FF:000126">
    <property type="entry name" value="Galactose/methyl galactoside import ATP-binding protein MglA"/>
    <property type="match status" value="1"/>
</dbReference>
<evidence type="ECO:0000259" key="13">
    <source>
        <dbReference type="PROSITE" id="PS50893"/>
    </source>
</evidence>
<evidence type="ECO:0000313" key="15">
    <source>
        <dbReference type="Proteomes" id="UP001165667"/>
    </source>
</evidence>
<dbReference type="NCBIfam" id="NF010069">
    <property type="entry name" value="PRK13549.1"/>
    <property type="match status" value="1"/>
</dbReference>
<dbReference type="GO" id="GO:0015614">
    <property type="term" value="F:ABC-type D-xylose transporter activity"/>
    <property type="evidence" value="ECO:0007669"/>
    <property type="project" value="InterPro"/>
</dbReference>
<dbReference type="InterPro" id="IPR013455">
    <property type="entry name" value="ABC_transptr_XylG"/>
</dbReference>
<evidence type="ECO:0000256" key="11">
    <source>
        <dbReference type="ARBA" id="ARBA00022967"/>
    </source>
</evidence>
<evidence type="ECO:0000256" key="8">
    <source>
        <dbReference type="ARBA" id="ARBA00022737"/>
    </source>
</evidence>
<evidence type="ECO:0000256" key="2">
    <source>
        <dbReference type="ARBA" id="ARBA00004533"/>
    </source>
</evidence>
<comment type="similarity">
    <text evidence="3">Belongs to the ABC transporter superfamily.</text>
</comment>
<evidence type="ECO:0000256" key="5">
    <source>
        <dbReference type="ARBA" id="ARBA00022475"/>
    </source>
</evidence>
<keyword evidence="12" id="KW-0472">Membrane</keyword>
<dbReference type="PANTHER" id="PTHR43790">
    <property type="entry name" value="CARBOHYDRATE TRANSPORT ATP-BINDING PROTEIN MG119-RELATED"/>
    <property type="match status" value="1"/>
</dbReference>
<dbReference type="CDD" id="cd03215">
    <property type="entry name" value="ABC_Carb_Monos_II"/>
    <property type="match status" value="1"/>
</dbReference>
<evidence type="ECO:0000256" key="1">
    <source>
        <dbReference type="ARBA" id="ARBA00004202"/>
    </source>
</evidence>
<keyword evidence="9" id="KW-0547">Nucleotide-binding</keyword>
<dbReference type="InterPro" id="IPR003593">
    <property type="entry name" value="AAA+_ATPase"/>
</dbReference>
<dbReference type="InterPro" id="IPR017871">
    <property type="entry name" value="ABC_transporter-like_CS"/>
</dbReference>
<keyword evidence="11" id="KW-1278">Translocase</keyword>
<keyword evidence="15" id="KW-1185">Reference proteome</keyword>
<dbReference type="CDD" id="cd03216">
    <property type="entry name" value="ABC_Carb_Monos_I"/>
    <property type="match status" value="1"/>
</dbReference>
<feature type="domain" description="ABC transporter" evidence="13">
    <location>
        <begin position="262"/>
        <end position="507"/>
    </location>
</feature>
<comment type="subcellular location">
    <subcellularLocation>
        <location evidence="2">Cell inner membrane</location>
    </subcellularLocation>
    <subcellularLocation>
        <location evidence="1">Cell membrane</location>
        <topology evidence="1">Peripheral membrane protein</topology>
    </subcellularLocation>
</comment>
<dbReference type="Gene3D" id="3.40.50.300">
    <property type="entry name" value="P-loop containing nucleotide triphosphate hydrolases"/>
    <property type="match status" value="2"/>
</dbReference>
<dbReference type="PANTHER" id="PTHR43790:SF1">
    <property type="entry name" value="XYLOSE IMPORT ATP-BINDING PROTEIN XYLG"/>
    <property type="match status" value="1"/>
</dbReference>
<comment type="caution">
    <text evidence="14">The sequence shown here is derived from an EMBL/GenBank/DDBJ whole genome shotgun (WGS) entry which is preliminary data.</text>
</comment>
<dbReference type="NCBIfam" id="TIGR02633">
    <property type="entry name" value="xylG"/>
    <property type="match status" value="1"/>
</dbReference>
<dbReference type="InterPro" id="IPR027417">
    <property type="entry name" value="P-loop_NTPase"/>
</dbReference>
<dbReference type="Proteomes" id="UP001165667">
    <property type="component" value="Unassembled WGS sequence"/>
</dbReference>
<dbReference type="SUPFAM" id="SSF52540">
    <property type="entry name" value="P-loop containing nucleoside triphosphate hydrolases"/>
    <property type="match status" value="2"/>
</dbReference>
<proteinExistence type="inferred from homology"/>
<keyword evidence="10 14" id="KW-0067">ATP-binding</keyword>
<evidence type="ECO:0000256" key="10">
    <source>
        <dbReference type="ARBA" id="ARBA00022840"/>
    </source>
</evidence>
<keyword evidence="6" id="KW-0997">Cell inner membrane</keyword>
<dbReference type="RefSeq" id="WP_282586614.1">
    <property type="nucleotide sequence ID" value="NZ_JAMOIM010000014.1"/>
</dbReference>
<evidence type="ECO:0000256" key="7">
    <source>
        <dbReference type="ARBA" id="ARBA00022597"/>
    </source>
</evidence>
<keyword evidence="8" id="KW-0677">Repeat</keyword>
<organism evidence="14 15">
    <name type="scientific">Lichenifustis flavocetrariae</name>
    <dbReference type="NCBI Taxonomy" id="2949735"/>
    <lineage>
        <taxon>Bacteria</taxon>
        <taxon>Pseudomonadati</taxon>
        <taxon>Pseudomonadota</taxon>
        <taxon>Alphaproteobacteria</taxon>
        <taxon>Hyphomicrobiales</taxon>
        <taxon>Lichenihabitantaceae</taxon>
        <taxon>Lichenifustis</taxon>
    </lineage>
</organism>
<dbReference type="FunFam" id="3.40.50.300:FF:000127">
    <property type="entry name" value="Ribose import ATP-binding protein RbsA"/>
    <property type="match status" value="1"/>
</dbReference>
<dbReference type="GO" id="GO:0005524">
    <property type="term" value="F:ATP binding"/>
    <property type="evidence" value="ECO:0007669"/>
    <property type="project" value="UniProtKB-KW"/>
</dbReference>
<dbReference type="InterPro" id="IPR003439">
    <property type="entry name" value="ABC_transporter-like_ATP-bd"/>
</dbReference>
<evidence type="ECO:0000256" key="9">
    <source>
        <dbReference type="ARBA" id="ARBA00022741"/>
    </source>
</evidence>
<dbReference type="PROSITE" id="PS00211">
    <property type="entry name" value="ABC_TRANSPORTER_1"/>
    <property type="match status" value="2"/>
</dbReference>
<dbReference type="GO" id="GO:0005886">
    <property type="term" value="C:plasma membrane"/>
    <property type="evidence" value="ECO:0007669"/>
    <property type="project" value="UniProtKB-SubCell"/>
</dbReference>
<evidence type="ECO:0000256" key="3">
    <source>
        <dbReference type="ARBA" id="ARBA00005417"/>
    </source>
</evidence>
<sequence length="511" mass="55308">MAETLLEMRGITKDFAGVRALNGINLTVRAGEVVGLCGENGAGKSTMMKVLSAVYPYGTWGGTIQWQGRELRAASIRETEAAGIVIIHQELMLVPQLSVAENIFLGREPRGFGGFIDFEAMYAKAAALMADLKMSHINVAQPVAHYSGGERQLIEIAKALSKNAKLLILDEPTSSLTRSETETLLGLVKGLKARGTACVYISHKLEEIEAIADSVTVIRDGAYVGHAAMADIKASDIIRMMIGREMTSLFPREAHPIGEVVFEARNVICLDPQNVNRRRVDDVSFQLRRGEILGIAGLVGAGRTELVSALFGCYRGPYTAEILLEGKPITVRTPKEAVRHGLCMVPEDRKAHGIVPDLAVGQNITLSTLDDYTSGGLIDENRELRDIDAAIAQMRIKTASPMLAIARLSGGNQQKAVISKMLAPKPRVLILDEPTRGVDVGAKYEIYKLMFDLVKQGMSIIMVSSEMPEVLGISDRVLVIGEGQLRGDFINDGLTQEQVLTAAITPLPHAA</sequence>
<gene>
    <name evidence="14" type="ORF">M8523_19655</name>
</gene>
<dbReference type="EMBL" id="JAMOIM010000014">
    <property type="protein sequence ID" value="MCW6510239.1"/>
    <property type="molecule type" value="Genomic_DNA"/>
</dbReference>
<evidence type="ECO:0000256" key="6">
    <source>
        <dbReference type="ARBA" id="ARBA00022519"/>
    </source>
</evidence>
<dbReference type="GO" id="GO:0016887">
    <property type="term" value="F:ATP hydrolysis activity"/>
    <property type="evidence" value="ECO:0007669"/>
    <property type="project" value="InterPro"/>
</dbReference>
<dbReference type="Pfam" id="PF00005">
    <property type="entry name" value="ABC_tran"/>
    <property type="match status" value="2"/>
</dbReference>
<evidence type="ECO:0000256" key="12">
    <source>
        <dbReference type="ARBA" id="ARBA00023136"/>
    </source>
</evidence>
<name>A0AA41YY23_9HYPH</name>
<dbReference type="AlphaFoldDB" id="A0AA41YY23"/>
<keyword evidence="4" id="KW-0813">Transport</keyword>
<dbReference type="PROSITE" id="PS50893">
    <property type="entry name" value="ABC_TRANSPORTER_2"/>
    <property type="match status" value="2"/>
</dbReference>
<evidence type="ECO:0000256" key="4">
    <source>
        <dbReference type="ARBA" id="ARBA00022448"/>
    </source>
</evidence>
<dbReference type="InterPro" id="IPR050107">
    <property type="entry name" value="ABC_carbohydrate_import_ATPase"/>
</dbReference>
<protein>
    <submittedName>
        <fullName evidence="14">Xylose ABC transporter ATP-binding protein</fullName>
    </submittedName>
</protein>
<reference evidence="14" key="1">
    <citation type="submission" date="2022-05" db="EMBL/GenBank/DDBJ databases">
        <authorList>
            <person name="Pankratov T."/>
        </authorList>
    </citation>
    <scope>NUCLEOTIDE SEQUENCE</scope>
    <source>
        <strain evidence="14">BP6-180914</strain>
    </source>
</reference>
<keyword evidence="7" id="KW-0762">Sugar transport</keyword>
<keyword evidence="5" id="KW-1003">Cell membrane</keyword>
<accession>A0AA41YY23</accession>
<feature type="domain" description="ABC transporter" evidence="13">
    <location>
        <begin position="6"/>
        <end position="245"/>
    </location>
</feature>
<dbReference type="SMART" id="SM00382">
    <property type="entry name" value="AAA"/>
    <property type="match status" value="2"/>
</dbReference>
<evidence type="ECO:0000313" key="14">
    <source>
        <dbReference type="EMBL" id="MCW6510239.1"/>
    </source>
</evidence>